<dbReference type="OrthoDB" id="9789133at2"/>
<dbReference type="KEGG" id="rml:FF011L_51000"/>
<keyword evidence="5" id="KW-1185">Reference proteome</keyword>
<feature type="domain" description="Metallo-beta-lactamase" evidence="3">
    <location>
        <begin position="9"/>
        <end position="192"/>
    </location>
</feature>
<evidence type="ECO:0000259" key="3">
    <source>
        <dbReference type="SMART" id="SM00849"/>
    </source>
</evidence>
<evidence type="ECO:0000313" key="5">
    <source>
        <dbReference type="Proteomes" id="UP000320672"/>
    </source>
</evidence>
<dbReference type="InterPro" id="IPR050114">
    <property type="entry name" value="UPF0173_UPF0282_UlaG_hydrolase"/>
</dbReference>
<protein>
    <recommendedName>
        <fullName evidence="2">UPF0173 metal-dependent hydrolase FF011L_51000</fullName>
    </recommendedName>
</protein>
<proteinExistence type="inferred from homology"/>
<dbReference type="RefSeq" id="WP_145354459.1">
    <property type="nucleotide sequence ID" value="NZ_CP036262.1"/>
</dbReference>
<dbReference type="InterPro" id="IPR036866">
    <property type="entry name" value="RibonucZ/Hydroxyglut_hydro"/>
</dbReference>
<sequence length="229" mass="24656">MTTKLTWLSHGSWLIEAGEERILLDPFLTDNPAAKMAADELQNISVILVSHGHFDHVADVAAIANRCGSKVVANFEIAQWFQAKHGVENVEMMNTGGRISLPFGSVQLTPALHSSGLPDGSYGGQPGGFVLTFSDGKRVYFACDTALFSDMQSYAQGVDVAVLPIGDRFTMGPADSVKATKLISPKKVVPAHFGTWPPIDQDAEAWAEEIRSQTDAEPVVPEIGVSFEL</sequence>
<dbReference type="Proteomes" id="UP000320672">
    <property type="component" value="Chromosome"/>
</dbReference>
<dbReference type="InterPro" id="IPR001279">
    <property type="entry name" value="Metallo-B-lactamas"/>
</dbReference>
<dbReference type="PANTHER" id="PTHR43546:SF3">
    <property type="entry name" value="UPF0173 METAL-DEPENDENT HYDROLASE MJ1163"/>
    <property type="match status" value="1"/>
</dbReference>
<dbReference type="PANTHER" id="PTHR43546">
    <property type="entry name" value="UPF0173 METAL-DEPENDENT HYDROLASE MJ1163-RELATED"/>
    <property type="match status" value="1"/>
</dbReference>
<dbReference type="NCBIfam" id="NF001911">
    <property type="entry name" value="PRK00685.1"/>
    <property type="match status" value="1"/>
</dbReference>
<dbReference type="HAMAP" id="MF_00457">
    <property type="entry name" value="UPF0173"/>
    <property type="match status" value="1"/>
</dbReference>
<dbReference type="Pfam" id="PF12706">
    <property type="entry name" value="Lactamase_B_2"/>
    <property type="match status" value="1"/>
</dbReference>
<reference evidence="4 5" key="1">
    <citation type="submission" date="2019-02" db="EMBL/GenBank/DDBJ databases">
        <title>Deep-cultivation of Planctomycetes and their phenomic and genomic characterization uncovers novel biology.</title>
        <authorList>
            <person name="Wiegand S."/>
            <person name="Jogler M."/>
            <person name="Boedeker C."/>
            <person name="Pinto D."/>
            <person name="Vollmers J."/>
            <person name="Rivas-Marin E."/>
            <person name="Kohn T."/>
            <person name="Peeters S.H."/>
            <person name="Heuer A."/>
            <person name="Rast P."/>
            <person name="Oberbeckmann S."/>
            <person name="Bunk B."/>
            <person name="Jeske O."/>
            <person name="Meyerdierks A."/>
            <person name="Storesund J.E."/>
            <person name="Kallscheuer N."/>
            <person name="Luecker S."/>
            <person name="Lage O.M."/>
            <person name="Pohl T."/>
            <person name="Merkel B.J."/>
            <person name="Hornburger P."/>
            <person name="Mueller R.-W."/>
            <person name="Bruemmer F."/>
            <person name="Labrenz M."/>
            <person name="Spormann A.M."/>
            <person name="Op den Camp H."/>
            <person name="Overmann J."/>
            <person name="Amann R."/>
            <person name="Jetten M.S.M."/>
            <person name="Mascher T."/>
            <person name="Medema M.H."/>
            <person name="Devos D.P."/>
            <person name="Kaster A.-K."/>
            <person name="Ovreas L."/>
            <person name="Rohde M."/>
            <person name="Galperin M.Y."/>
            <person name="Jogler C."/>
        </authorList>
    </citation>
    <scope>NUCLEOTIDE SEQUENCE [LARGE SCALE GENOMIC DNA]</scope>
    <source>
        <strain evidence="4 5">FF011L</strain>
    </source>
</reference>
<keyword evidence="1 2" id="KW-0378">Hydrolase</keyword>
<dbReference type="SUPFAM" id="SSF56281">
    <property type="entry name" value="Metallo-hydrolase/oxidoreductase"/>
    <property type="match status" value="1"/>
</dbReference>
<name>A0A517MN36_9BACT</name>
<dbReference type="GO" id="GO:0016787">
    <property type="term" value="F:hydrolase activity"/>
    <property type="evidence" value="ECO:0007669"/>
    <property type="project" value="UniProtKB-UniRule"/>
</dbReference>
<dbReference type="Gene3D" id="3.60.15.10">
    <property type="entry name" value="Ribonuclease Z/Hydroxyacylglutathione hydrolase-like"/>
    <property type="match status" value="1"/>
</dbReference>
<evidence type="ECO:0000256" key="1">
    <source>
        <dbReference type="ARBA" id="ARBA00022801"/>
    </source>
</evidence>
<accession>A0A517MN36</accession>
<evidence type="ECO:0000256" key="2">
    <source>
        <dbReference type="HAMAP-Rule" id="MF_00457"/>
    </source>
</evidence>
<evidence type="ECO:0000313" key="4">
    <source>
        <dbReference type="EMBL" id="QDS96292.1"/>
    </source>
</evidence>
<dbReference type="SMART" id="SM00849">
    <property type="entry name" value="Lactamase_B"/>
    <property type="match status" value="1"/>
</dbReference>
<organism evidence="4 5">
    <name type="scientific">Roseimaritima multifibrata</name>
    <dbReference type="NCBI Taxonomy" id="1930274"/>
    <lineage>
        <taxon>Bacteria</taxon>
        <taxon>Pseudomonadati</taxon>
        <taxon>Planctomycetota</taxon>
        <taxon>Planctomycetia</taxon>
        <taxon>Pirellulales</taxon>
        <taxon>Pirellulaceae</taxon>
        <taxon>Roseimaritima</taxon>
    </lineage>
</organism>
<dbReference type="EMBL" id="CP036262">
    <property type="protein sequence ID" value="QDS96292.1"/>
    <property type="molecule type" value="Genomic_DNA"/>
</dbReference>
<comment type="similarity">
    <text evidence="2">Belongs to the UPF0173 family.</text>
</comment>
<gene>
    <name evidence="4" type="ORF">FF011L_51000</name>
</gene>
<dbReference type="AlphaFoldDB" id="A0A517MN36"/>
<dbReference type="InterPro" id="IPR022877">
    <property type="entry name" value="UPF0173"/>
</dbReference>